<keyword evidence="3 9" id="KW-0547">Nucleotide-binding</keyword>
<dbReference type="GO" id="GO:0006261">
    <property type="term" value="P:DNA-templated DNA replication"/>
    <property type="evidence" value="ECO:0007669"/>
    <property type="project" value="UniProtKB-UniRule"/>
</dbReference>
<dbReference type="FunFam" id="3.30.1360.40:FF:000002">
    <property type="entry name" value="DNA gyrase subunit A"/>
    <property type="match status" value="1"/>
</dbReference>
<dbReference type="Pfam" id="PF00521">
    <property type="entry name" value="DNA_topoisoIV"/>
    <property type="match status" value="1"/>
</dbReference>
<dbReference type="PANTHER" id="PTHR43493:SF5">
    <property type="entry name" value="DNA GYRASE SUBUNIT A, CHLOROPLASTIC_MITOCHONDRIAL"/>
    <property type="match status" value="1"/>
</dbReference>
<evidence type="ECO:0000256" key="5">
    <source>
        <dbReference type="ARBA" id="ARBA00023029"/>
    </source>
</evidence>
<evidence type="ECO:0000256" key="8">
    <source>
        <dbReference type="ARBA" id="ARBA00063644"/>
    </source>
</evidence>
<dbReference type="GO" id="GO:0005694">
    <property type="term" value="C:chromosome"/>
    <property type="evidence" value="ECO:0007669"/>
    <property type="project" value="InterPro"/>
</dbReference>
<evidence type="ECO:0000256" key="10">
    <source>
        <dbReference type="PROSITE-ProRule" id="PRU01384"/>
    </source>
</evidence>
<evidence type="ECO:0000256" key="9">
    <source>
        <dbReference type="HAMAP-Rule" id="MF_01897"/>
    </source>
</evidence>
<comment type="caution">
    <text evidence="12">The sequence shown here is derived from an EMBL/GenBank/DDBJ whole genome shotgun (WGS) entry which is preliminary data.</text>
</comment>
<reference evidence="12" key="2">
    <citation type="submission" date="2021-01" db="EMBL/GenBank/DDBJ databases">
        <authorList>
            <person name="Hahn C.R."/>
            <person name="Youssef N.H."/>
            <person name="Elshahed M."/>
        </authorList>
    </citation>
    <scope>NUCLEOTIDE SEQUENCE</scope>
    <source>
        <strain evidence="12">Zod_Metabat.24</strain>
    </source>
</reference>
<accession>A0A9D8KI89</accession>
<dbReference type="NCBIfam" id="NF004044">
    <property type="entry name" value="PRK05561.1"/>
    <property type="match status" value="1"/>
</dbReference>
<dbReference type="GO" id="GO:0005524">
    <property type="term" value="F:ATP binding"/>
    <property type="evidence" value="ECO:0007669"/>
    <property type="project" value="UniProtKB-UniRule"/>
</dbReference>
<feature type="active site" description="O-(5'-phospho-DNA)-tyrosine intermediate" evidence="9 10">
    <location>
        <position position="121"/>
    </location>
</feature>
<comment type="subcellular location">
    <subcellularLocation>
        <location evidence="9">Cytoplasm</location>
    </subcellularLocation>
</comment>
<evidence type="ECO:0000313" key="12">
    <source>
        <dbReference type="EMBL" id="MBN1574136.1"/>
    </source>
</evidence>
<dbReference type="Gene3D" id="1.10.268.10">
    <property type="entry name" value="Topoisomerase, domain 3"/>
    <property type="match status" value="1"/>
</dbReference>
<comment type="subunit">
    <text evidence="9">Heterotetramer, composed of two GyrA and two GyrB chains. In the heterotetramer, GyrA contains the active site tyrosine that forms a transient covalent intermediate with DNA, while GyrB binds cofactors and catalyzes ATP hydrolysis.</text>
</comment>
<evidence type="ECO:0000256" key="2">
    <source>
        <dbReference type="ARBA" id="ARBA00008263"/>
    </source>
</evidence>
<comment type="similarity">
    <text evidence="2 9">Belongs to the type II topoisomerase GyrA/ParC subunit family.</text>
</comment>
<dbReference type="SUPFAM" id="SSF56719">
    <property type="entry name" value="Type II DNA topoisomerase"/>
    <property type="match status" value="1"/>
</dbReference>
<evidence type="ECO:0000256" key="3">
    <source>
        <dbReference type="ARBA" id="ARBA00022741"/>
    </source>
</evidence>
<keyword evidence="9" id="KW-0963">Cytoplasm</keyword>
<keyword evidence="4 9" id="KW-0067">ATP-binding</keyword>
<feature type="short sequence motif" description="GyrA-box" evidence="9">
    <location>
        <begin position="525"/>
        <end position="531"/>
    </location>
</feature>
<name>A0A9D8KI89_9DELT</name>
<dbReference type="Gene3D" id="3.30.1360.40">
    <property type="match status" value="1"/>
</dbReference>
<dbReference type="EMBL" id="JAFGIX010000067">
    <property type="protein sequence ID" value="MBN1574136.1"/>
    <property type="molecule type" value="Genomic_DNA"/>
</dbReference>
<dbReference type="SMART" id="SM00434">
    <property type="entry name" value="TOP4c"/>
    <property type="match status" value="1"/>
</dbReference>
<evidence type="ECO:0000256" key="6">
    <source>
        <dbReference type="ARBA" id="ARBA00023125"/>
    </source>
</evidence>
<dbReference type="InterPro" id="IPR013757">
    <property type="entry name" value="Topo_IIA_A_a_sf"/>
</dbReference>
<dbReference type="FunFam" id="3.90.199.10:FF:000001">
    <property type="entry name" value="DNA gyrase subunit A"/>
    <property type="match status" value="1"/>
</dbReference>
<dbReference type="CDD" id="cd00187">
    <property type="entry name" value="TOP4c"/>
    <property type="match status" value="1"/>
</dbReference>
<protein>
    <recommendedName>
        <fullName evidence="9">DNA gyrase subunit A</fullName>
        <ecNumber evidence="9">5.6.2.2</ecNumber>
    </recommendedName>
</protein>
<sequence length="821" mass="91559">MGDQKLHTAINIEDEMRRSYIDYAMSVIIGRAIPDVKDGLKPVHRRILYGMYDLRNFHDQPPKKSARVVGDVIGKYHPHGDTAVYDALVRMAQDFSMRHTLVEGQGNFGSIDGDPPAAMRYTEVRMSRLAKHLLEDIEKDTVDFVPNYDETTEEPNVMPARFPNLLLNGTSGIAVGMATNIPPHNLGELIDGIIAVIKAPEITIKKLMEYIPGPDFPTRGFIYGASGIKDAYETGRGRIVIRAKAMIETQTRTGKTAIIVKEIPYGVNKAKLIERIADLVRSRKIDGVSDLRDESDREGMRIVIELRKDVVPPIVLNRLYKTTPMESSFGVIMLAIVNGRPEILNLKDAILHFIYHRRDVVLRRTRYELKRAEERAHILVGLVKALENIDEVISIIKSSKSQPEAKERLMKRFKFSDIQAQAILDMRLGRLTSLEIEKVIKEYEEVLALIKELKKILSDEKVLVSVIVGELMEIKEEFADERRTEIVEESKELTIEDLVAQEDMVVTVSHNGYIKRAPLNLYRSQKRGGKGMSGMDTSEDDFVENLFVAKTHDQILIFTDAGKAYGLRVHEIPQGGRVGKGRSVANLVQMSSEEKIASMLVISDSEDESKDAQKHHIVLATRKGMIKKTEGGEFKNAKHAGLVAMGLAEGDSLVSALLASPDKEIFVATAEGYAARFMEGEVRAMGRSAQGVKAVSLGKDDVIVGIDLVEKGTTLLAATERGFGKRSKTTEYPQQKRGGKGVITLKTTERTGKVIRVKMVSKDDGVIMISNKGKFLRLNAKDVPVQGRNTQGVKMMNLDNDERLTGMVVLAEKEEESEDQK</sequence>
<keyword evidence="5 9" id="KW-0799">Topoisomerase</keyword>
<dbReference type="InterPro" id="IPR006691">
    <property type="entry name" value="GyrA/parC_rep"/>
</dbReference>
<dbReference type="NCBIfam" id="NF004043">
    <property type="entry name" value="PRK05560.1"/>
    <property type="match status" value="1"/>
</dbReference>
<reference evidence="12" key="1">
    <citation type="journal article" date="2021" name="Environ. Microbiol.">
        <title>Genomic characterization of three novel Desulfobacterota classes expand the metabolic and phylogenetic diversity of the phylum.</title>
        <authorList>
            <person name="Murphy C.L."/>
            <person name="Biggerstaff J."/>
            <person name="Eichhorn A."/>
            <person name="Ewing E."/>
            <person name="Shahan R."/>
            <person name="Soriano D."/>
            <person name="Stewart S."/>
            <person name="VanMol K."/>
            <person name="Walker R."/>
            <person name="Walters P."/>
            <person name="Elshahed M.S."/>
            <person name="Youssef N.H."/>
        </authorList>
    </citation>
    <scope>NUCLEOTIDE SEQUENCE</scope>
    <source>
        <strain evidence="12">Zod_Metabat.24</strain>
    </source>
</reference>
<dbReference type="EC" id="5.6.2.2" evidence="9"/>
<evidence type="ECO:0000256" key="7">
    <source>
        <dbReference type="ARBA" id="ARBA00023235"/>
    </source>
</evidence>
<dbReference type="InterPro" id="IPR035516">
    <property type="entry name" value="Gyrase/topoIV_suA_C"/>
</dbReference>
<dbReference type="Gene3D" id="2.120.10.90">
    <property type="entry name" value="DNA gyrase/topoisomerase IV, subunit A, C-terminal"/>
    <property type="match status" value="1"/>
</dbReference>
<comment type="function">
    <text evidence="9">A type II topoisomerase that negatively supercoils closed circular double-stranded (ds) DNA in an ATP-dependent manner to modulate DNA topology and maintain chromosomes in an underwound state. Negative supercoiling favors strand separation, and DNA replication, transcription, recombination and repair, all of which involve strand separation. Also able to catalyze the interconversion of other topological isomers of dsDNA rings, including catenanes and knotted rings. Type II topoisomerases break and join 2 DNA strands simultaneously in an ATP-dependent manner.</text>
</comment>
<dbReference type="Gene3D" id="3.90.199.10">
    <property type="entry name" value="Topoisomerase II, domain 5"/>
    <property type="match status" value="1"/>
</dbReference>
<dbReference type="Proteomes" id="UP000809273">
    <property type="component" value="Unassembled WGS sequence"/>
</dbReference>
<dbReference type="GO" id="GO:0006265">
    <property type="term" value="P:DNA topological change"/>
    <property type="evidence" value="ECO:0007669"/>
    <property type="project" value="UniProtKB-UniRule"/>
</dbReference>
<keyword evidence="6 9" id="KW-0238">DNA-binding</keyword>
<dbReference type="GO" id="GO:0003677">
    <property type="term" value="F:DNA binding"/>
    <property type="evidence" value="ECO:0007669"/>
    <property type="project" value="UniProtKB-UniRule"/>
</dbReference>
<proteinExistence type="inferred from homology"/>
<dbReference type="GO" id="GO:0005737">
    <property type="term" value="C:cytoplasm"/>
    <property type="evidence" value="ECO:0007669"/>
    <property type="project" value="UniProtKB-SubCell"/>
</dbReference>
<dbReference type="GO" id="GO:0009330">
    <property type="term" value="C:DNA topoisomerase type II (double strand cut, ATP-hydrolyzing) complex"/>
    <property type="evidence" value="ECO:0007669"/>
    <property type="project" value="TreeGrafter"/>
</dbReference>
<dbReference type="InterPro" id="IPR050220">
    <property type="entry name" value="Type_II_DNA_Topoisomerases"/>
</dbReference>
<evidence type="ECO:0000256" key="4">
    <source>
        <dbReference type="ARBA" id="ARBA00022840"/>
    </source>
</evidence>
<comment type="miscellaneous">
    <text evidence="9">Few gyrases are as efficient as E.coli at forming negative supercoils. Not all organisms have 2 type II topoisomerases; in organisms with a single type II topoisomerase this enzyme also has to decatenate newly replicated chromosomes.</text>
</comment>
<dbReference type="FunFam" id="2.120.10.90:FF:000005">
    <property type="entry name" value="DNA topoisomerase 4 subunit A"/>
    <property type="match status" value="1"/>
</dbReference>
<dbReference type="HAMAP" id="MF_01897">
    <property type="entry name" value="GyrA"/>
    <property type="match status" value="1"/>
</dbReference>
<comment type="subunit">
    <text evidence="8">Heterotetramer composed of ParC and ParE.</text>
</comment>
<evidence type="ECO:0000259" key="11">
    <source>
        <dbReference type="PROSITE" id="PS52040"/>
    </source>
</evidence>
<dbReference type="Pfam" id="PF03989">
    <property type="entry name" value="DNA_gyraseA_C"/>
    <property type="match status" value="6"/>
</dbReference>
<dbReference type="SUPFAM" id="SSF101904">
    <property type="entry name" value="GyrA/ParC C-terminal domain-like"/>
    <property type="match status" value="1"/>
</dbReference>
<dbReference type="PROSITE" id="PS52040">
    <property type="entry name" value="TOPO_IIA"/>
    <property type="match status" value="1"/>
</dbReference>
<dbReference type="InterPro" id="IPR002205">
    <property type="entry name" value="Topo_IIA_dom_A"/>
</dbReference>
<comment type="catalytic activity">
    <reaction evidence="1 9 10">
        <text>ATP-dependent breakage, passage and rejoining of double-stranded DNA.</text>
        <dbReference type="EC" id="5.6.2.2"/>
    </reaction>
</comment>
<dbReference type="AlphaFoldDB" id="A0A9D8KI89"/>
<feature type="domain" description="Topo IIA-type catalytic" evidence="11">
    <location>
        <begin position="33"/>
        <end position="498"/>
    </location>
</feature>
<dbReference type="InterPro" id="IPR005743">
    <property type="entry name" value="GyrA"/>
</dbReference>
<evidence type="ECO:0000313" key="13">
    <source>
        <dbReference type="Proteomes" id="UP000809273"/>
    </source>
</evidence>
<organism evidence="12 13">
    <name type="scientific">Candidatus Zymogenus saltonus</name>
    <dbReference type="NCBI Taxonomy" id="2844893"/>
    <lineage>
        <taxon>Bacteria</taxon>
        <taxon>Deltaproteobacteria</taxon>
        <taxon>Candidatus Zymogenia</taxon>
        <taxon>Candidatus Zymogeniales</taxon>
        <taxon>Candidatus Zymogenaceae</taxon>
        <taxon>Candidatus Zymogenus</taxon>
    </lineage>
</organism>
<dbReference type="NCBIfam" id="TIGR01063">
    <property type="entry name" value="gyrA"/>
    <property type="match status" value="1"/>
</dbReference>
<dbReference type="InterPro" id="IPR013758">
    <property type="entry name" value="Topo_IIA_A/C_ab"/>
</dbReference>
<dbReference type="GO" id="GO:0034335">
    <property type="term" value="F:DNA negative supercoiling activity"/>
    <property type="evidence" value="ECO:0007669"/>
    <property type="project" value="UniProtKB-ARBA"/>
</dbReference>
<gene>
    <name evidence="9 12" type="primary">gyrA</name>
    <name evidence="12" type="ORF">JW984_13145</name>
</gene>
<dbReference type="PANTHER" id="PTHR43493">
    <property type="entry name" value="DNA GYRASE/TOPOISOMERASE SUBUNIT A"/>
    <property type="match status" value="1"/>
</dbReference>
<dbReference type="FunFam" id="1.10.268.10:FF:000001">
    <property type="entry name" value="DNA gyrase subunit A"/>
    <property type="match status" value="1"/>
</dbReference>
<evidence type="ECO:0000256" key="1">
    <source>
        <dbReference type="ARBA" id="ARBA00000185"/>
    </source>
</evidence>
<dbReference type="InterPro" id="IPR013760">
    <property type="entry name" value="Topo_IIA-like_dom_sf"/>
</dbReference>
<keyword evidence="7 9" id="KW-0413">Isomerase</keyword>